<keyword evidence="7" id="KW-0156">Chromatin regulator</keyword>
<dbReference type="Pfam" id="PF17907">
    <property type="entry name" value="AWS"/>
    <property type="match status" value="1"/>
</dbReference>
<dbReference type="InterPro" id="IPR006560">
    <property type="entry name" value="AWS_dom"/>
</dbReference>
<organism evidence="14 15">
    <name type="scientific">Callipepla squamata</name>
    <name type="common">Scaled quail</name>
    <dbReference type="NCBI Taxonomy" id="9009"/>
    <lineage>
        <taxon>Eukaryota</taxon>
        <taxon>Metazoa</taxon>
        <taxon>Chordata</taxon>
        <taxon>Craniata</taxon>
        <taxon>Vertebrata</taxon>
        <taxon>Euteleostomi</taxon>
        <taxon>Archelosauria</taxon>
        <taxon>Archosauria</taxon>
        <taxon>Dinosauria</taxon>
        <taxon>Saurischia</taxon>
        <taxon>Theropoda</taxon>
        <taxon>Coelurosauria</taxon>
        <taxon>Aves</taxon>
        <taxon>Neognathae</taxon>
        <taxon>Galloanserae</taxon>
        <taxon>Galliformes</taxon>
        <taxon>Odontophoridae</taxon>
        <taxon>Callipepla</taxon>
    </lineage>
</organism>
<keyword evidence="5" id="KW-0808">Transferase</keyword>
<dbReference type="GO" id="GO:0016279">
    <property type="term" value="F:protein-lysine N-methyltransferase activity"/>
    <property type="evidence" value="ECO:0007669"/>
    <property type="project" value="UniProtKB-ARBA"/>
</dbReference>
<proteinExistence type="predicted"/>
<evidence type="ECO:0000259" key="13">
    <source>
        <dbReference type="PROSITE" id="PS51215"/>
    </source>
</evidence>
<comment type="subcellular location">
    <subcellularLocation>
        <location evidence="2">Chromosome</location>
    </subcellularLocation>
    <subcellularLocation>
        <location evidence="1">Nucleus</location>
    </subcellularLocation>
</comment>
<evidence type="ECO:0000256" key="6">
    <source>
        <dbReference type="ARBA" id="ARBA00022691"/>
    </source>
</evidence>
<dbReference type="PROSITE" id="PS51215">
    <property type="entry name" value="AWS"/>
    <property type="match status" value="1"/>
</dbReference>
<sequence>MFNLQIFDGPGDERSESPYESADETQTEVSISSKKSERGTGTKKEYVCQVRDCSWAGSCCFLRYPGEGILKFENDSIRAKQKALIAVTHYLFIFDKYRDGTLLKMLSLLTRYKEIYVHLAGRQKSHRSECQAYRDVVFFCLYFCARWWPAEVCHPKNVPPNIQKMKHEIGEFPVFFFGSKDYFWTHQARVFPYMEGDRGSRYRGIKGIGKVFKNALQEAEARFREVKLQREAKETQESERKPPPYKHIKVNKPCGKVQIYTADISEIPKCNCKPTDENPCGFDSECLNRMLMYECHPQVCPAGERCQNQCFTKREYPETEIIKTDGKGWGLVAKRDIKKGEFVNEYVGELIDEEECMARIKYAHENDITHFYMLTIDKVEYLKNHSLFLVDRIIDAGPKGNYSRFMNHSCQPNCETLKWTVNGDTRVGLFAVCDIPAAFITLSFVMKLCVLSHSGTELTFNYNLDCLGNEKTVCKCGAPNCSGFLGDRPKASSTSQESDSNSSTNASEEKGKKTKKRTRRRRTKNEGKKESEDDCFRCGDGGQLVLCDRKSCTKAYHLSCLGLVKRPFGESLCLA</sequence>
<evidence type="ECO:0000259" key="12">
    <source>
        <dbReference type="PROSITE" id="PS50868"/>
    </source>
</evidence>
<keyword evidence="3" id="KW-0158">Chromosome</keyword>
<feature type="compositionally biased region" description="Basic residues" evidence="9">
    <location>
        <begin position="512"/>
        <end position="523"/>
    </location>
</feature>
<reference evidence="14 15" key="1">
    <citation type="submission" date="2016-07" db="EMBL/GenBank/DDBJ databases">
        <title>Disparate Historic Effective Population Sizes Predicted by Modern Levels of Genome Diversity for the Scaled Quail (Callipepla squamata) and the Northern Bobwhite (Colinus virginianus): Inferences from First and Second Generation Draft Genome Assemblies for Sympatric New World Quail.</title>
        <authorList>
            <person name="Oldeschulte D.L."/>
            <person name="Halley Y.A."/>
            <person name="Bhattarai E.K."/>
            <person name="Brashear W.A."/>
            <person name="Hill J."/>
            <person name="Metz R.P."/>
            <person name="Johnson C.D."/>
            <person name="Rollins D."/>
            <person name="Peterson M.J."/>
            <person name="Bickhart D.M."/>
            <person name="Decker J.E."/>
            <person name="Seabury C.M."/>
        </authorList>
    </citation>
    <scope>NUCLEOTIDE SEQUENCE [LARGE SCALE GENOMIC DNA]</scope>
    <source>
        <strain evidence="14 15">Texas</strain>
        <tissue evidence="14">Leg muscle</tissue>
    </source>
</reference>
<keyword evidence="15" id="KW-1185">Reference proteome</keyword>
<dbReference type="FunFam" id="2.170.270.10:FF:000002">
    <property type="entry name" value="Histone-lysine N-methyltransferase"/>
    <property type="match status" value="1"/>
</dbReference>
<dbReference type="GO" id="GO:0005634">
    <property type="term" value="C:nucleus"/>
    <property type="evidence" value="ECO:0007669"/>
    <property type="project" value="UniProtKB-SubCell"/>
</dbReference>
<name>A0A226MWP7_CALSU</name>
<feature type="compositionally biased region" description="Basic and acidic residues" evidence="9">
    <location>
        <begin position="524"/>
        <end position="533"/>
    </location>
</feature>
<feature type="domain" description="SET" evidence="10">
    <location>
        <begin position="317"/>
        <end position="463"/>
    </location>
</feature>
<evidence type="ECO:0000256" key="3">
    <source>
        <dbReference type="ARBA" id="ARBA00022454"/>
    </source>
</evidence>
<feature type="region of interest" description="Disordered" evidence="9">
    <location>
        <begin position="1"/>
        <end position="36"/>
    </location>
</feature>
<evidence type="ECO:0000256" key="4">
    <source>
        <dbReference type="ARBA" id="ARBA00022603"/>
    </source>
</evidence>
<dbReference type="SMART" id="SM00317">
    <property type="entry name" value="SET"/>
    <property type="match status" value="1"/>
</dbReference>
<evidence type="ECO:0000256" key="8">
    <source>
        <dbReference type="ARBA" id="ARBA00023242"/>
    </source>
</evidence>
<feature type="domain" description="AWS" evidence="13">
    <location>
        <begin position="265"/>
        <end position="315"/>
    </location>
</feature>
<dbReference type="InterPro" id="IPR000313">
    <property type="entry name" value="PWWP_dom"/>
</dbReference>
<evidence type="ECO:0000256" key="2">
    <source>
        <dbReference type="ARBA" id="ARBA00004286"/>
    </source>
</evidence>
<dbReference type="InterPro" id="IPR003616">
    <property type="entry name" value="Post-SET_dom"/>
</dbReference>
<dbReference type="InterPro" id="IPR046341">
    <property type="entry name" value="SET_dom_sf"/>
</dbReference>
<keyword evidence="6" id="KW-0949">S-adenosyl-L-methionine</keyword>
<evidence type="ECO:0000259" key="11">
    <source>
        <dbReference type="PROSITE" id="PS50812"/>
    </source>
</evidence>
<dbReference type="SUPFAM" id="SSF82199">
    <property type="entry name" value="SET domain"/>
    <property type="match status" value="1"/>
</dbReference>
<dbReference type="PANTHER" id="PTHR22884">
    <property type="entry name" value="SET DOMAIN PROTEINS"/>
    <property type="match status" value="1"/>
</dbReference>
<feature type="region of interest" description="Disordered" evidence="9">
    <location>
        <begin position="492"/>
        <end position="533"/>
    </location>
</feature>
<dbReference type="STRING" id="9009.A0A226MWP7"/>
<dbReference type="AlphaFoldDB" id="A0A226MWP7"/>
<keyword evidence="4" id="KW-0489">Methyltransferase</keyword>
<dbReference type="InterPro" id="IPR001214">
    <property type="entry name" value="SET_dom"/>
</dbReference>
<evidence type="ECO:0000256" key="7">
    <source>
        <dbReference type="ARBA" id="ARBA00022853"/>
    </source>
</evidence>
<dbReference type="Pfam" id="PF00856">
    <property type="entry name" value="SET"/>
    <property type="match status" value="1"/>
</dbReference>
<accession>A0A226MWP7</accession>
<dbReference type="GO" id="GO:0140938">
    <property type="term" value="F:histone H3 methyltransferase activity"/>
    <property type="evidence" value="ECO:0007669"/>
    <property type="project" value="UniProtKB-ARBA"/>
</dbReference>
<evidence type="ECO:0000256" key="1">
    <source>
        <dbReference type="ARBA" id="ARBA00004123"/>
    </source>
</evidence>
<feature type="compositionally biased region" description="Low complexity" evidence="9">
    <location>
        <begin position="492"/>
        <end position="506"/>
    </location>
</feature>
<dbReference type="GO" id="GO:0005694">
    <property type="term" value="C:chromosome"/>
    <property type="evidence" value="ECO:0007669"/>
    <property type="project" value="UniProtKB-SubCell"/>
</dbReference>
<evidence type="ECO:0000313" key="14">
    <source>
        <dbReference type="EMBL" id="OXB59763.1"/>
    </source>
</evidence>
<dbReference type="Gene3D" id="2.30.30.140">
    <property type="match status" value="1"/>
</dbReference>
<gene>
    <name evidence="14" type="ORF">ASZ78_014902</name>
</gene>
<dbReference type="Gene3D" id="3.30.40.10">
    <property type="entry name" value="Zinc/RING finger domain, C3HC4 (zinc finger)"/>
    <property type="match status" value="1"/>
</dbReference>
<dbReference type="Gene3D" id="2.170.270.10">
    <property type="entry name" value="SET domain"/>
    <property type="match status" value="1"/>
</dbReference>
<evidence type="ECO:0000259" key="10">
    <source>
        <dbReference type="PROSITE" id="PS50280"/>
    </source>
</evidence>
<dbReference type="Pfam" id="PF00855">
    <property type="entry name" value="PWWP"/>
    <property type="match status" value="1"/>
</dbReference>
<dbReference type="InterPro" id="IPR050777">
    <property type="entry name" value="SET2_Histone-Lys_MeTrsfase"/>
</dbReference>
<dbReference type="PROSITE" id="PS50280">
    <property type="entry name" value="SET"/>
    <property type="match status" value="1"/>
</dbReference>
<dbReference type="OrthoDB" id="422362at2759"/>
<protein>
    <recommendedName>
        <fullName evidence="16">Histone-lysine N-methyltransferase</fullName>
    </recommendedName>
</protein>
<dbReference type="SMART" id="SM00508">
    <property type="entry name" value="PostSET"/>
    <property type="match status" value="1"/>
</dbReference>
<dbReference type="EMBL" id="MCFN01000373">
    <property type="protein sequence ID" value="OXB59763.1"/>
    <property type="molecule type" value="Genomic_DNA"/>
</dbReference>
<dbReference type="InterPro" id="IPR011011">
    <property type="entry name" value="Znf_FYVE_PHD"/>
</dbReference>
<dbReference type="GO" id="GO:0032259">
    <property type="term" value="P:methylation"/>
    <property type="evidence" value="ECO:0007669"/>
    <property type="project" value="UniProtKB-KW"/>
</dbReference>
<evidence type="ECO:0000313" key="15">
    <source>
        <dbReference type="Proteomes" id="UP000198323"/>
    </source>
</evidence>
<evidence type="ECO:0008006" key="16">
    <source>
        <dbReference type="Google" id="ProtNLM"/>
    </source>
</evidence>
<dbReference type="Proteomes" id="UP000198323">
    <property type="component" value="Unassembled WGS sequence"/>
</dbReference>
<dbReference type="SUPFAM" id="SSF57903">
    <property type="entry name" value="FYVE/PHD zinc finger"/>
    <property type="match status" value="1"/>
</dbReference>
<dbReference type="PROSITE" id="PS50812">
    <property type="entry name" value="PWWP"/>
    <property type="match status" value="1"/>
</dbReference>
<keyword evidence="8" id="KW-0539">Nucleus</keyword>
<dbReference type="SMART" id="SM00293">
    <property type="entry name" value="PWWP"/>
    <property type="match status" value="1"/>
</dbReference>
<feature type="domain" description="PWWP" evidence="11">
    <location>
        <begin position="146"/>
        <end position="196"/>
    </location>
</feature>
<evidence type="ECO:0000256" key="5">
    <source>
        <dbReference type="ARBA" id="ARBA00022679"/>
    </source>
</evidence>
<evidence type="ECO:0000256" key="9">
    <source>
        <dbReference type="SAM" id="MobiDB-lite"/>
    </source>
</evidence>
<feature type="domain" description="Post-SET" evidence="12">
    <location>
        <begin position="470"/>
        <end position="486"/>
    </location>
</feature>
<dbReference type="SMART" id="SM00570">
    <property type="entry name" value="AWS"/>
    <property type="match status" value="1"/>
</dbReference>
<dbReference type="PROSITE" id="PS50868">
    <property type="entry name" value="POST_SET"/>
    <property type="match status" value="1"/>
</dbReference>
<dbReference type="InterPro" id="IPR013083">
    <property type="entry name" value="Znf_RING/FYVE/PHD"/>
</dbReference>
<comment type="caution">
    <text evidence="14">The sequence shown here is derived from an EMBL/GenBank/DDBJ whole genome shotgun (WGS) entry which is preliminary data.</text>
</comment>
<dbReference type="SUPFAM" id="SSF63748">
    <property type="entry name" value="Tudor/PWWP/MBT"/>
    <property type="match status" value="1"/>
</dbReference>